<proteinExistence type="predicted"/>
<comment type="caution">
    <text evidence="1">The sequence shown here is derived from an EMBL/GenBank/DDBJ whole genome shotgun (WGS) entry which is preliminary data.</text>
</comment>
<sequence length="207" mass="23662">MVDTLLESLFTDRSSIGPTGLTPLASYINRGGRSIELLQLIHRYMPSEAYTMFDGSGQTPMHHLVIDGNNQRSRELLEELARLHPRVLVQDNAMGQLPIELAWTLYLRHQTREAPSMHYRYFELSTGQTQPEKAVRDRPSFVGENDSTITTYRVLRALTEKAKAAGDVSQRFMISVKDAREVARRLSSRTTGEGSRNTEWDEVTRWH</sequence>
<name>A0ACA9UFZ6_BIOOC</name>
<reference evidence="1" key="1">
    <citation type="submission" date="2020-04" db="EMBL/GenBank/DDBJ databases">
        <authorList>
            <person name="Broberg M."/>
        </authorList>
    </citation>
    <scope>NUCLEOTIDE SEQUENCE</scope>
</reference>
<organism evidence="1 2">
    <name type="scientific">Clonostachys rosea f. rosea IK726</name>
    <dbReference type="NCBI Taxonomy" id="1349383"/>
    <lineage>
        <taxon>Eukaryota</taxon>
        <taxon>Fungi</taxon>
        <taxon>Dikarya</taxon>
        <taxon>Ascomycota</taxon>
        <taxon>Pezizomycotina</taxon>
        <taxon>Sordariomycetes</taxon>
        <taxon>Hypocreomycetidae</taxon>
        <taxon>Hypocreales</taxon>
        <taxon>Bionectriaceae</taxon>
        <taxon>Clonostachys</taxon>
    </lineage>
</organism>
<accession>A0ACA9UFZ6</accession>
<evidence type="ECO:0000313" key="1">
    <source>
        <dbReference type="EMBL" id="CAG9952002.1"/>
    </source>
</evidence>
<reference evidence="1" key="2">
    <citation type="submission" date="2021-10" db="EMBL/GenBank/DDBJ databases">
        <authorList>
            <person name="Piombo E."/>
        </authorList>
    </citation>
    <scope>NUCLEOTIDE SEQUENCE</scope>
</reference>
<dbReference type="EMBL" id="CADEHS020000460">
    <property type="protein sequence ID" value="CAG9952002.1"/>
    <property type="molecule type" value="Genomic_DNA"/>
</dbReference>
<evidence type="ECO:0000313" key="2">
    <source>
        <dbReference type="Proteomes" id="UP000836387"/>
    </source>
</evidence>
<dbReference type="Proteomes" id="UP000836387">
    <property type="component" value="Unassembled WGS sequence"/>
</dbReference>
<protein>
    <submittedName>
        <fullName evidence="1">Uncharacterized protein</fullName>
    </submittedName>
</protein>
<gene>
    <name evidence="1" type="ORF">CRV2_00020552</name>
</gene>
<keyword evidence="2" id="KW-1185">Reference proteome</keyword>